<gene>
    <name evidence="1" type="ORF">H4219_005232</name>
</gene>
<organism evidence="1 2">
    <name type="scientific">Mycoemilia scoparia</name>
    <dbReference type="NCBI Taxonomy" id="417184"/>
    <lineage>
        <taxon>Eukaryota</taxon>
        <taxon>Fungi</taxon>
        <taxon>Fungi incertae sedis</taxon>
        <taxon>Zoopagomycota</taxon>
        <taxon>Kickxellomycotina</taxon>
        <taxon>Kickxellomycetes</taxon>
        <taxon>Kickxellales</taxon>
        <taxon>Kickxellaceae</taxon>
        <taxon>Mycoemilia</taxon>
    </lineage>
</organism>
<protein>
    <submittedName>
        <fullName evidence="1">Uncharacterized protein</fullName>
    </submittedName>
</protein>
<evidence type="ECO:0000313" key="2">
    <source>
        <dbReference type="Proteomes" id="UP001150538"/>
    </source>
</evidence>
<reference evidence="1" key="1">
    <citation type="submission" date="2022-07" db="EMBL/GenBank/DDBJ databases">
        <title>Phylogenomic reconstructions and comparative analyses of Kickxellomycotina fungi.</title>
        <authorList>
            <person name="Reynolds N.K."/>
            <person name="Stajich J.E."/>
            <person name="Barry K."/>
            <person name="Grigoriev I.V."/>
            <person name="Crous P."/>
            <person name="Smith M.E."/>
        </authorList>
    </citation>
    <scope>NUCLEOTIDE SEQUENCE</scope>
    <source>
        <strain evidence="1">NBRC 100468</strain>
    </source>
</reference>
<comment type="caution">
    <text evidence="1">The sequence shown here is derived from an EMBL/GenBank/DDBJ whole genome shotgun (WGS) entry which is preliminary data.</text>
</comment>
<sequence>MQSASDTLPGFDRGFPLATMFYFENILFKVLSHICHTNATGLTEELTEHLESIGSQSSPNWTENTNINEWALGIKQADQALIDQAKDYIDAHGLTKNDQNPSGTDNGMVLCIWKLYFAIHLVQHLYFNLILLERPVDVVTTDDCINMFGQIKQIVGPTLGTINADNLDAYFTEFLSNDANAVNPGHVVQKIDECIASEPVDITDSVKAITFDVDGKAVNLVDHINNLVGLFHPTGESQSNISSLPPQLDTF</sequence>
<evidence type="ECO:0000313" key="1">
    <source>
        <dbReference type="EMBL" id="KAJ1913398.1"/>
    </source>
</evidence>
<keyword evidence="2" id="KW-1185">Reference proteome</keyword>
<proteinExistence type="predicted"/>
<dbReference type="EMBL" id="JANBPU010000265">
    <property type="protein sequence ID" value="KAJ1913398.1"/>
    <property type="molecule type" value="Genomic_DNA"/>
</dbReference>
<accession>A0A9W7ZPV4</accession>
<name>A0A9W7ZPV4_9FUNG</name>
<dbReference type="AlphaFoldDB" id="A0A9W7ZPV4"/>
<dbReference type="Proteomes" id="UP001150538">
    <property type="component" value="Unassembled WGS sequence"/>
</dbReference>